<evidence type="ECO:0000256" key="1">
    <source>
        <dbReference type="ARBA" id="ARBA00023604"/>
    </source>
</evidence>
<dbReference type="VEuPathDB" id="FungiDB:AB675_8946"/>
<dbReference type="GeneID" id="28741317"/>
<dbReference type="STRING" id="1664694.A0A0N1NW39"/>
<dbReference type="PANTHER" id="PTHR34598">
    <property type="entry name" value="BLL6449 PROTEIN"/>
    <property type="match status" value="1"/>
</dbReference>
<protein>
    <submittedName>
        <fullName evidence="3">Uncharacterized protein</fullName>
    </submittedName>
</protein>
<dbReference type="InterPro" id="IPR044053">
    <property type="entry name" value="AsaB-like"/>
</dbReference>
<accession>A0A0N1NW39</accession>
<dbReference type="RefSeq" id="XP_017996103.1">
    <property type="nucleotide sequence ID" value="XM_018149437.1"/>
</dbReference>
<gene>
    <name evidence="3" type="ORF">AB675_8946</name>
</gene>
<dbReference type="Proteomes" id="UP000038010">
    <property type="component" value="Unassembled WGS sequence"/>
</dbReference>
<dbReference type="PANTHER" id="PTHR34598:SF3">
    <property type="entry name" value="OXIDOREDUCTASE AN1597"/>
    <property type="match status" value="1"/>
</dbReference>
<comment type="caution">
    <text evidence="3">The sequence shown here is derived from an EMBL/GenBank/DDBJ whole genome shotgun (WGS) entry which is preliminary data.</text>
</comment>
<organism evidence="3 4">
    <name type="scientific">Cyphellophora attinorum</name>
    <dbReference type="NCBI Taxonomy" id="1664694"/>
    <lineage>
        <taxon>Eukaryota</taxon>
        <taxon>Fungi</taxon>
        <taxon>Dikarya</taxon>
        <taxon>Ascomycota</taxon>
        <taxon>Pezizomycotina</taxon>
        <taxon>Eurotiomycetes</taxon>
        <taxon>Chaetothyriomycetidae</taxon>
        <taxon>Chaetothyriales</taxon>
        <taxon>Cyphellophoraceae</taxon>
        <taxon>Cyphellophora</taxon>
    </lineage>
</organism>
<dbReference type="AlphaFoldDB" id="A0A0N1NW39"/>
<name>A0A0N1NW39_9EURO</name>
<proteinExistence type="inferred from homology"/>
<dbReference type="OrthoDB" id="412788at2759"/>
<evidence type="ECO:0000313" key="3">
    <source>
        <dbReference type="EMBL" id="KPI36140.1"/>
    </source>
</evidence>
<keyword evidence="4" id="KW-1185">Reference proteome</keyword>
<evidence type="ECO:0000313" key="4">
    <source>
        <dbReference type="Proteomes" id="UP000038010"/>
    </source>
</evidence>
<dbReference type="NCBIfam" id="NF041278">
    <property type="entry name" value="CmcJ_NvfI_EfuI"/>
    <property type="match status" value="1"/>
</dbReference>
<evidence type="ECO:0000256" key="2">
    <source>
        <dbReference type="SAM" id="MobiDB-lite"/>
    </source>
</evidence>
<dbReference type="GO" id="GO:0016491">
    <property type="term" value="F:oxidoreductase activity"/>
    <property type="evidence" value="ECO:0007669"/>
    <property type="project" value="InterPro"/>
</dbReference>
<reference evidence="3 4" key="1">
    <citation type="submission" date="2015-06" db="EMBL/GenBank/DDBJ databases">
        <title>Draft genome of the ant-associated black yeast Phialophora attae CBS 131958.</title>
        <authorList>
            <person name="Moreno L.F."/>
            <person name="Stielow B.J."/>
            <person name="de Hoog S."/>
            <person name="Vicente V.A."/>
            <person name="Weiss V.A."/>
            <person name="de Vries M."/>
            <person name="Cruz L.M."/>
            <person name="Souza E.M."/>
        </authorList>
    </citation>
    <scope>NUCLEOTIDE SEQUENCE [LARGE SCALE GENOMIC DNA]</scope>
    <source>
        <strain evidence="3 4">CBS 131958</strain>
    </source>
</reference>
<comment type="similarity">
    <text evidence="1">Belongs to the asaB hydroxylase/desaturase family.</text>
</comment>
<sequence>MIFSLDYTATPGLLPCQALANKKEPGEKTATAPANDKSPAGTAAISDSMGSLGPTPPSRSIEAYIGYDRNLPVQKVAGTISRYRNGFDHVLTTVHDVRGQEHNYTLDIQGFQFVSPEEFSHDAHDYTDQEHIKSIVYTQTQDLLKNITGARESTAILTLPLKTVRRDPLCVCDARSVNEKDLVNQRVYLPKDADSSFKDVSRGASFESVGVKPNPEHEWYYCSEMRPDEALLIKIHDSAAGQARDGVSGIVASGVPHTSLQIPGTEDVEARESIELRCLVFWD</sequence>
<dbReference type="EMBL" id="LFJN01000033">
    <property type="protein sequence ID" value="KPI36140.1"/>
    <property type="molecule type" value="Genomic_DNA"/>
</dbReference>
<feature type="region of interest" description="Disordered" evidence="2">
    <location>
        <begin position="24"/>
        <end position="57"/>
    </location>
</feature>